<comment type="catalytic activity">
    <reaction evidence="13">
        <text>L-threonyl-[protein] + ATP = O-phospho-L-threonyl-[protein] + ADP + H(+)</text>
        <dbReference type="Rhea" id="RHEA:46608"/>
        <dbReference type="Rhea" id="RHEA-COMP:11060"/>
        <dbReference type="Rhea" id="RHEA-COMP:11605"/>
        <dbReference type="ChEBI" id="CHEBI:15378"/>
        <dbReference type="ChEBI" id="CHEBI:30013"/>
        <dbReference type="ChEBI" id="CHEBI:30616"/>
        <dbReference type="ChEBI" id="CHEBI:61977"/>
        <dbReference type="ChEBI" id="CHEBI:456216"/>
        <dbReference type="EC" id="2.7.11.1"/>
    </reaction>
</comment>
<dbReference type="Pfam" id="PF14380">
    <property type="entry name" value="WAK_assoc"/>
    <property type="match status" value="1"/>
</dbReference>
<dbReference type="SMART" id="SM00220">
    <property type="entry name" value="S_TKc"/>
    <property type="match status" value="1"/>
</dbReference>
<dbReference type="CDD" id="cd14066">
    <property type="entry name" value="STKc_IRAK"/>
    <property type="match status" value="1"/>
</dbReference>
<reference evidence="18 19" key="1">
    <citation type="submission" date="2024-11" db="EMBL/GenBank/DDBJ databases">
        <title>Chromosome-level genome assembly of Eucalyptus globulus Labill. provides insights into its genome evolution.</title>
        <authorList>
            <person name="Li X."/>
        </authorList>
    </citation>
    <scope>NUCLEOTIDE SEQUENCE [LARGE SCALE GENOMIC DNA]</scope>
    <source>
        <strain evidence="18">CL2024</strain>
        <tissue evidence="18">Fresh tender leaves</tissue>
    </source>
</reference>
<dbReference type="InterPro" id="IPR011009">
    <property type="entry name" value="Kinase-like_dom_sf"/>
</dbReference>
<feature type="binding site" evidence="15">
    <location>
        <position position="366"/>
    </location>
    <ligand>
        <name>ATP</name>
        <dbReference type="ChEBI" id="CHEBI:30616"/>
    </ligand>
</feature>
<evidence type="ECO:0000256" key="2">
    <source>
        <dbReference type="ARBA" id="ARBA00012513"/>
    </source>
</evidence>
<evidence type="ECO:0000256" key="13">
    <source>
        <dbReference type="ARBA" id="ARBA00047899"/>
    </source>
</evidence>
<evidence type="ECO:0000256" key="1">
    <source>
        <dbReference type="ARBA" id="ARBA00004167"/>
    </source>
</evidence>
<dbReference type="PROSITE" id="PS50011">
    <property type="entry name" value="PROTEIN_KINASE_DOM"/>
    <property type="match status" value="1"/>
</dbReference>
<dbReference type="Pfam" id="PF13947">
    <property type="entry name" value="GUB_WAK_bind"/>
    <property type="match status" value="1"/>
</dbReference>
<keyword evidence="4" id="KW-0808">Transferase</keyword>
<gene>
    <name evidence="18" type="ORF">ACJRO7_012205</name>
</gene>
<dbReference type="PROSITE" id="PS00107">
    <property type="entry name" value="PROTEIN_KINASE_ATP"/>
    <property type="match status" value="1"/>
</dbReference>
<dbReference type="PROSITE" id="PS00108">
    <property type="entry name" value="PROTEIN_KINASE_ST"/>
    <property type="match status" value="1"/>
</dbReference>
<keyword evidence="7 15" id="KW-0547">Nucleotide-binding</keyword>
<dbReference type="SUPFAM" id="SSF56112">
    <property type="entry name" value="Protein kinase-like (PK-like)"/>
    <property type="match status" value="1"/>
</dbReference>
<evidence type="ECO:0000313" key="19">
    <source>
        <dbReference type="Proteomes" id="UP001634007"/>
    </source>
</evidence>
<dbReference type="GO" id="GO:0005886">
    <property type="term" value="C:plasma membrane"/>
    <property type="evidence" value="ECO:0007669"/>
    <property type="project" value="UniProtKB-ARBA"/>
</dbReference>
<evidence type="ECO:0000256" key="10">
    <source>
        <dbReference type="ARBA" id="ARBA00022989"/>
    </source>
</evidence>
<keyword evidence="8" id="KW-0418">Kinase</keyword>
<dbReference type="EC" id="2.7.11.1" evidence="2"/>
<sequence>MVMVLCCAHAQVLLHIGLHILLIAMLAEPNNLSQYQPCEPMKCAGGGSPEIRYPFYISGKDRDSCGCPGFEINCQGTKAMYGHYSVERISYEEQSIHLANQYVMDASCFTPRPSTFYQMNPILGLSYSFHPRLWFFYNCTDSFSFRYPKVPVNCSSKSLHNSFVALIHPNDSYHQEGGACQSSVEVPVELKEGLSKQTIGDVDYKELLKEGFVLKWDLLPEKSGNSCQQSKGRCGPSDKQHFRCYCPNGTRHHKDCDSSNSGKRGLWLKIGLGTGIGSLVIGLLSYLIHLKRQNASLTFHLRNTSSCPNSNSDMGERSVHFEVPIFTSSELVKATINFSASNELGDGGFGTVYYGKLQNGQEVAVKRLNKHKHLRVKQFMNEVKILTRLRHKNLVLLYGCTSHHSHELLLVYEYVSNGTVADHIHGRKAKLTMLPWHARMRIAIETATALAYLHASDIIHCDVKTNNILLDKNFSVKVADFGLSRLIPNDVSHISTAPQGTPGYVDPEYHQSYQLTEKSDVYSFGVVLIELISSKTAVDVSRARHEINLANWAVNKIQKCAFGELLDQTLGFDLDDEIYRMTTSVAELAFRCLQQDREMRPSMDEVLKELKAIASGDKAADEFVDVDEDENVLASPPDYDDVQLLKNMQLTRSPVSVTQKWYSSSSCSAPSVQV</sequence>
<dbReference type="Gene3D" id="1.10.510.10">
    <property type="entry name" value="Transferase(Phosphotransferase) domain 1"/>
    <property type="match status" value="1"/>
</dbReference>
<keyword evidence="11" id="KW-0472">Membrane</keyword>
<dbReference type="Proteomes" id="UP001634007">
    <property type="component" value="Unassembled WGS sequence"/>
</dbReference>
<keyword evidence="6 16" id="KW-0732">Signal</keyword>
<evidence type="ECO:0000256" key="4">
    <source>
        <dbReference type="ARBA" id="ARBA00022679"/>
    </source>
</evidence>
<keyword evidence="5" id="KW-0812">Transmembrane</keyword>
<evidence type="ECO:0000313" key="18">
    <source>
        <dbReference type="EMBL" id="KAL3751344.1"/>
    </source>
</evidence>
<evidence type="ECO:0000256" key="3">
    <source>
        <dbReference type="ARBA" id="ARBA00022527"/>
    </source>
</evidence>
<feature type="signal peptide" evidence="16">
    <location>
        <begin position="1"/>
        <end position="29"/>
    </location>
</feature>
<evidence type="ECO:0000256" key="14">
    <source>
        <dbReference type="ARBA" id="ARBA00048679"/>
    </source>
</evidence>
<evidence type="ECO:0000256" key="9">
    <source>
        <dbReference type="ARBA" id="ARBA00022840"/>
    </source>
</evidence>
<feature type="chain" id="PRO_5044742696" description="non-specific serine/threonine protein kinase" evidence="16">
    <location>
        <begin position="30"/>
        <end position="674"/>
    </location>
</feature>
<dbReference type="PANTHER" id="PTHR46008:SF2">
    <property type="entry name" value="LEAF RUST 10 DISEASE-RESISTANCE LOCUS RECEPTOR-LIKE PROTEIN KINASE-LIKE 1.4"/>
    <property type="match status" value="1"/>
</dbReference>
<comment type="catalytic activity">
    <reaction evidence="14">
        <text>L-seryl-[protein] + ATP = O-phospho-L-seryl-[protein] + ADP + H(+)</text>
        <dbReference type="Rhea" id="RHEA:17989"/>
        <dbReference type="Rhea" id="RHEA-COMP:9863"/>
        <dbReference type="Rhea" id="RHEA-COMP:11604"/>
        <dbReference type="ChEBI" id="CHEBI:15378"/>
        <dbReference type="ChEBI" id="CHEBI:29999"/>
        <dbReference type="ChEBI" id="CHEBI:30616"/>
        <dbReference type="ChEBI" id="CHEBI:83421"/>
        <dbReference type="ChEBI" id="CHEBI:456216"/>
        <dbReference type="EC" id="2.7.11.1"/>
    </reaction>
</comment>
<dbReference type="GO" id="GO:0005524">
    <property type="term" value="F:ATP binding"/>
    <property type="evidence" value="ECO:0007669"/>
    <property type="project" value="UniProtKB-UniRule"/>
</dbReference>
<protein>
    <recommendedName>
        <fullName evidence="2">non-specific serine/threonine protein kinase</fullName>
        <ecNumber evidence="2">2.7.11.1</ecNumber>
    </recommendedName>
</protein>
<dbReference type="GO" id="GO:0004674">
    <property type="term" value="F:protein serine/threonine kinase activity"/>
    <property type="evidence" value="ECO:0007669"/>
    <property type="project" value="UniProtKB-KW"/>
</dbReference>
<dbReference type="FunFam" id="1.10.510.10:FF:000161">
    <property type="entry name" value="Wall-associated receptor kinase-like 20"/>
    <property type="match status" value="1"/>
</dbReference>
<evidence type="ECO:0000256" key="6">
    <source>
        <dbReference type="ARBA" id="ARBA00022729"/>
    </source>
</evidence>
<dbReference type="InterPro" id="IPR008271">
    <property type="entry name" value="Ser/Thr_kinase_AS"/>
</dbReference>
<proteinExistence type="predicted"/>
<feature type="domain" description="Protein kinase" evidence="17">
    <location>
        <begin position="338"/>
        <end position="624"/>
    </location>
</feature>
<evidence type="ECO:0000259" key="17">
    <source>
        <dbReference type="PROSITE" id="PS50011"/>
    </source>
</evidence>
<dbReference type="InterPro" id="IPR032872">
    <property type="entry name" value="WAK_assoc_C"/>
</dbReference>
<dbReference type="InterPro" id="IPR017441">
    <property type="entry name" value="Protein_kinase_ATP_BS"/>
</dbReference>
<dbReference type="EMBL" id="JBJKBG010000002">
    <property type="protein sequence ID" value="KAL3751344.1"/>
    <property type="molecule type" value="Genomic_DNA"/>
</dbReference>
<comment type="caution">
    <text evidence="18">The sequence shown here is derived from an EMBL/GenBank/DDBJ whole genome shotgun (WGS) entry which is preliminary data.</text>
</comment>
<keyword evidence="12" id="KW-0325">Glycoprotein</keyword>
<evidence type="ECO:0000256" key="12">
    <source>
        <dbReference type="ARBA" id="ARBA00023180"/>
    </source>
</evidence>
<evidence type="ECO:0000256" key="15">
    <source>
        <dbReference type="PROSITE-ProRule" id="PRU10141"/>
    </source>
</evidence>
<dbReference type="InterPro" id="IPR025287">
    <property type="entry name" value="WAK_GUB"/>
</dbReference>
<dbReference type="AlphaFoldDB" id="A0ABD3LHW9"/>
<evidence type="ECO:0000256" key="7">
    <source>
        <dbReference type="ARBA" id="ARBA00022741"/>
    </source>
</evidence>
<dbReference type="PANTHER" id="PTHR46008">
    <property type="entry name" value="LEAF RUST 10 DISEASE-RESISTANCE LOCUS RECEPTOR-LIKE PROTEIN KINASE-LIKE 1.4"/>
    <property type="match status" value="1"/>
</dbReference>
<evidence type="ECO:0000256" key="11">
    <source>
        <dbReference type="ARBA" id="ARBA00023136"/>
    </source>
</evidence>
<keyword evidence="3" id="KW-0723">Serine/threonine-protein kinase</keyword>
<evidence type="ECO:0000256" key="8">
    <source>
        <dbReference type="ARBA" id="ARBA00022777"/>
    </source>
</evidence>
<dbReference type="InterPro" id="IPR000719">
    <property type="entry name" value="Prot_kinase_dom"/>
</dbReference>
<keyword evidence="9 15" id="KW-0067">ATP-binding</keyword>
<accession>A0ABD3LHW9</accession>
<keyword evidence="19" id="KW-1185">Reference proteome</keyword>
<dbReference type="Pfam" id="PF00069">
    <property type="entry name" value="Pkinase"/>
    <property type="match status" value="1"/>
</dbReference>
<evidence type="ECO:0000256" key="16">
    <source>
        <dbReference type="SAM" id="SignalP"/>
    </source>
</evidence>
<comment type="subcellular location">
    <subcellularLocation>
        <location evidence="1">Membrane</location>
        <topology evidence="1">Single-pass membrane protein</topology>
    </subcellularLocation>
</comment>
<dbReference type="Gene3D" id="3.30.200.20">
    <property type="entry name" value="Phosphorylase Kinase, domain 1"/>
    <property type="match status" value="1"/>
</dbReference>
<keyword evidence="10" id="KW-1133">Transmembrane helix</keyword>
<evidence type="ECO:0000256" key="5">
    <source>
        <dbReference type="ARBA" id="ARBA00022692"/>
    </source>
</evidence>
<name>A0ABD3LHW9_EUCGL</name>
<organism evidence="18 19">
    <name type="scientific">Eucalyptus globulus</name>
    <name type="common">Tasmanian blue gum</name>
    <dbReference type="NCBI Taxonomy" id="34317"/>
    <lineage>
        <taxon>Eukaryota</taxon>
        <taxon>Viridiplantae</taxon>
        <taxon>Streptophyta</taxon>
        <taxon>Embryophyta</taxon>
        <taxon>Tracheophyta</taxon>
        <taxon>Spermatophyta</taxon>
        <taxon>Magnoliopsida</taxon>
        <taxon>eudicotyledons</taxon>
        <taxon>Gunneridae</taxon>
        <taxon>Pentapetalae</taxon>
        <taxon>rosids</taxon>
        <taxon>malvids</taxon>
        <taxon>Myrtales</taxon>
        <taxon>Myrtaceae</taxon>
        <taxon>Myrtoideae</taxon>
        <taxon>Eucalypteae</taxon>
        <taxon>Eucalyptus</taxon>
    </lineage>
</organism>